<gene>
    <name evidence="2" type="ORF">METZ01_LOCUS462913</name>
</gene>
<feature type="domain" description="ABC transporter" evidence="1">
    <location>
        <begin position="22"/>
        <end position="90"/>
    </location>
</feature>
<evidence type="ECO:0000259" key="1">
    <source>
        <dbReference type="Pfam" id="PF00005"/>
    </source>
</evidence>
<sequence>MIDSFSILENLIFPILSRNNGNLSNYSTKGLKEKITNLMEEIGFDDLLKKGMGFFDRSPATLSGGQRQRLSLIRGILHDPEVLIADEPIASVDEKAASNIIHVLKMLIRQGKTVILVAHNKDHHLFNECDGEFIEVVNSNQIKFKPCRTNKRSVDEVS</sequence>
<dbReference type="SUPFAM" id="SSF52540">
    <property type="entry name" value="P-loop containing nucleoside triphosphate hydrolases"/>
    <property type="match status" value="1"/>
</dbReference>
<dbReference type="Pfam" id="PF00005">
    <property type="entry name" value="ABC_tran"/>
    <property type="match status" value="1"/>
</dbReference>
<accession>A0A383AR88</accession>
<dbReference type="AlphaFoldDB" id="A0A383AR88"/>
<dbReference type="GO" id="GO:0005524">
    <property type="term" value="F:ATP binding"/>
    <property type="evidence" value="ECO:0007669"/>
    <property type="project" value="InterPro"/>
</dbReference>
<dbReference type="Gene3D" id="3.40.50.300">
    <property type="entry name" value="P-loop containing nucleotide triphosphate hydrolases"/>
    <property type="match status" value="1"/>
</dbReference>
<name>A0A383AR88_9ZZZZ</name>
<protein>
    <recommendedName>
        <fullName evidence="1">ABC transporter domain-containing protein</fullName>
    </recommendedName>
</protein>
<dbReference type="GO" id="GO:0016887">
    <property type="term" value="F:ATP hydrolysis activity"/>
    <property type="evidence" value="ECO:0007669"/>
    <property type="project" value="InterPro"/>
</dbReference>
<dbReference type="InterPro" id="IPR015854">
    <property type="entry name" value="ABC_transpr_LolD-like"/>
</dbReference>
<dbReference type="EMBL" id="UINC01194124">
    <property type="protein sequence ID" value="SVE10059.1"/>
    <property type="molecule type" value="Genomic_DNA"/>
</dbReference>
<dbReference type="InterPro" id="IPR027417">
    <property type="entry name" value="P-loop_NTPase"/>
</dbReference>
<dbReference type="InterPro" id="IPR003439">
    <property type="entry name" value="ABC_transporter-like_ATP-bd"/>
</dbReference>
<dbReference type="GO" id="GO:0005886">
    <property type="term" value="C:plasma membrane"/>
    <property type="evidence" value="ECO:0007669"/>
    <property type="project" value="TreeGrafter"/>
</dbReference>
<proteinExistence type="predicted"/>
<dbReference type="GO" id="GO:0022857">
    <property type="term" value="F:transmembrane transporter activity"/>
    <property type="evidence" value="ECO:0007669"/>
    <property type="project" value="TreeGrafter"/>
</dbReference>
<dbReference type="PANTHER" id="PTHR24220:SF692">
    <property type="entry name" value="ABC TRANSPORTER DOMAIN-CONTAINING PROTEIN"/>
    <property type="match status" value="1"/>
</dbReference>
<organism evidence="2">
    <name type="scientific">marine metagenome</name>
    <dbReference type="NCBI Taxonomy" id="408172"/>
    <lineage>
        <taxon>unclassified sequences</taxon>
        <taxon>metagenomes</taxon>
        <taxon>ecological metagenomes</taxon>
    </lineage>
</organism>
<dbReference type="PANTHER" id="PTHR24220">
    <property type="entry name" value="IMPORT ATP-BINDING PROTEIN"/>
    <property type="match status" value="1"/>
</dbReference>
<reference evidence="2" key="1">
    <citation type="submission" date="2018-05" db="EMBL/GenBank/DDBJ databases">
        <authorList>
            <person name="Lanie J.A."/>
            <person name="Ng W.-L."/>
            <person name="Kazmierczak K.M."/>
            <person name="Andrzejewski T.M."/>
            <person name="Davidsen T.M."/>
            <person name="Wayne K.J."/>
            <person name="Tettelin H."/>
            <person name="Glass J.I."/>
            <person name="Rusch D."/>
            <person name="Podicherti R."/>
            <person name="Tsui H.-C.T."/>
            <person name="Winkler M.E."/>
        </authorList>
    </citation>
    <scope>NUCLEOTIDE SEQUENCE</scope>
</reference>
<evidence type="ECO:0000313" key="2">
    <source>
        <dbReference type="EMBL" id="SVE10059.1"/>
    </source>
</evidence>